<organism evidence="3 4">
    <name type="scientific">Candolleomyces eurysporus</name>
    <dbReference type="NCBI Taxonomy" id="2828524"/>
    <lineage>
        <taxon>Eukaryota</taxon>
        <taxon>Fungi</taxon>
        <taxon>Dikarya</taxon>
        <taxon>Basidiomycota</taxon>
        <taxon>Agaricomycotina</taxon>
        <taxon>Agaricomycetes</taxon>
        <taxon>Agaricomycetidae</taxon>
        <taxon>Agaricales</taxon>
        <taxon>Agaricineae</taxon>
        <taxon>Psathyrellaceae</taxon>
        <taxon>Candolleomyces</taxon>
    </lineage>
</organism>
<reference evidence="3" key="1">
    <citation type="submission" date="2022-06" db="EMBL/GenBank/DDBJ databases">
        <title>Genome Sequence of Candolleomyces eurysporus.</title>
        <authorList>
            <person name="Buettner E."/>
        </authorList>
    </citation>
    <scope>NUCLEOTIDE SEQUENCE</scope>
    <source>
        <strain evidence="3">VTCC 930004</strain>
    </source>
</reference>
<dbReference type="InterPro" id="IPR015158">
    <property type="entry name" value="Bud22_dom"/>
</dbReference>
<feature type="domain" description="Bud22" evidence="2">
    <location>
        <begin position="242"/>
        <end position="339"/>
    </location>
</feature>
<feature type="compositionally biased region" description="Acidic residues" evidence="1">
    <location>
        <begin position="189"/>
        <end position="205"/>
    </location>
</feature>
<evidence type="ECO:0000313" key="4">
    <source>
        <dbReference type="Proteomes" id="UP001140091"/>
    </source>
</evidence>
<name>A0A9W8MHJ1_9AGAR</name>
<dbReference type="Proteomes" id="UP001140091">
    <property type="component" value="Unassembled WGS sequence"/>
</dbReference>
<evidence type="ECO:0000259" key="2">
    <source>
        <dbReference type="Pfam" id="PF09073"/>
    </source>
</evidence>
<dbReference type="OrthoDB" id="3364872at2759"/>
<feature type="non-terminal residue" evidence="3">
    <location>
        <position position="1"/>
    </location>
</feature>
<sequence length="339" mass="37127">MSTTGDDSTAVEDHEAQLNSIKAIDHNLLGNSAFRSKLLKDKLLRENQLVQDSLANEIQDNILEAPAAGTPLAKIQSRLLSSKIIASQVSTSLGALKSIIDPDGPPTKRARSPEPSTAQPKPPKTLPADQDDESPDSDSAEAQNDDLGWESGTVDGDEDNDEDSDQEDNAEEPPEDGWESGSIHGSDGEAAEDDDDDTSEEDEEELSVKAKPKKEKGSSKPAAPISGVSSSRGKIESTFLPIWEKKYGRNANHKKTEIAENEKKARMEAWSRVKKSQTRPTDRPQRKTIHREAPKAPEPSKLKKDNKDKALHPSWEAKRKLKEKQSDAIVASQGKKIKF</sequence>
<protein>
    <recommendedName>
        <fullName evidence="2">Bud22 domain-containing protein</fullName>
    </recommendedName>
</protein>
<evidence type="ECO:0000256" key="1">
    <source>
        <dbReference type="SAM" id="MobiDB-lite"/>
    </source>
</evidence>
<proteinExistence type="predicted"/>
<feature type="compositionally biased region" description="Basic and acidic residues" evidence="1">
    <location>
        <begin position="280"/>
        <end position="326"/>
    </location>
</feature>
<feature type="compositionally biased region" description="Acidic residues" evidence="1">
    <location>
        <begin position="129"/>
        <end position="148"/>
    </location>
</feature>
<evidence type="ECO:0000313" key="3">
    <source>
        <dbReference type="EMBL" id="KAJ2930921.1"/>
    </source>
</evidence>
<feature type="compositionally biased region" description="Basic and acidic residues" evidence="1">
    <location>
        <begin position="254"/>
        <end position="271"/>
    </location>
</feature>
<dbReference type="Pfam" id="PF09073">
    <property type="entry name" value="BUD22"/>
    <property type="match status" value="2"/>
</dbReference>
<feature type="compositionally biased region" description="Acidic residues" evidence="1">
    <location>
        <begin position="155"/>
        <end position="178"/>
    </location>
</feature>
<dbReference type="EMBL" id="JANBPK010000816">
    <property type="protein sequence ID" value="KAJ2930921.1"/>
    <property type="molecule type" value="Genomic_DNA"/>
</dbReference>
<gene>
    <name evidence="3" type="ORF">H1R20_g6181</name>
</gene>
<keyword evidence="4" id="KW-1185">Reference proteome</keyword>
<dbReference type="AlphaFoldDB" id="A0A9W8MHJ1"/>
<comment type="caution">
    <text evidence="3">The sequence shown here is derived from an EMBL/GenBank/DDBJ whole genome shotgun (WGS) entry which is preliminary data.</text>
</comment>
<feature type="domain" description="Bud22" evidence="2">
    <location>
        <begin position="6"/>
        <end position="241"/>
    </location>
</feature>
<feature type="region of interest" description="Disordered" evidence="1">
    <location>
        <begin position="96"/>
        <end position="339"/>
    </location>
</feature>
<accession>A0A9W8MHJ1</accession>